<comment type="caution">
    <text evidence="9">The sequence shown here is derived from an EMBL/GenBank/DDBJ whole genome shotgun (WGS) entry which is preliminary data.</text>
</comment>
<keyword evidence="3 7" id="KW-0540">Nuclease</keyword>
<keyword evidence="5 7" id="KW-0378">Hydrolase</keyword>
<evidence type="ECO:0000313" key="10">
    <source>
        <dbReference type="Proteomes" id="UP000195386"/>
    </source>
</evidence>
<dbReference type="AlphaFoldDB" id="A0A1Y3Z478"/>
<name>A0A1Y3Z478_9BACE</name>
<dbReference type="InterPro" id="IPR020539">
    <property type="entry name" value="RNase_P_CS"/>
</dbReference>
<dbReference type="SUPFAM" id="SSF54211">
    <property type="entry name" value="Ribosomal protein S5 domain 2-like"/>
    <property type="match status" value="1"/>
</dbReference>
<evidence type="ECO:0000256" key="3">
    <source>
        <dbReference type="ARBA" id="ARBA00022722"/>
    </source>
</evidence>
<dbReference type="GO" id="GO:0004526">
    <property type="term" value="F:ribonuclease P activity"/>
    <property type="evidence" value="ECO:0007669"/>
    <property type="project" value="UniProtKB-UniRule"/>
</dbReference>
<dbReference type="InterPro" id="IPR000100">
    <property type="entry name" value="RNase_P"/>
</dbReference>
<gene>
    <name evidence="7" type="primary">rnpA</name>
    <name evidence="9" type="ORF">B5F97_02555</name>
</gene>
<protein>
    <recommendedName>
        <fullName evidence="7 8">Ribonuclease P protein component</fullName>
        <shortName evidence="7">RNase P protein</shortName>
        <shortName evidence="7">RNaseP protein</shortName>
        <ecNumber evidence="7 8">3.1.26.5</ecNumber>
    </recommendedName>
    <alternativeName>
        <fullName evidence="7">Protein C5</fullName>
    </alternativeName>
</protein>
<dbReference type="InterPro" id="IPR020568">
    <property type="entry name" value="Ribosomal_Su5_D2-typ_SF"/>
</dbReference>
<dbReference type="GO" id="GO:0001682">
    <property type="term" value="P:tRNA 5'-leader removal"/>
    <property type="evidence" value="ECO:0007669"/>
    <property type="project" value="UniProtKB-UniRule"/>
</dbReference>
<comment type="function">
    <text evidence="1 7">RNaseP catalyzes the removal of the 5'-leader sequence from pre-tRNA to produce the mature 5'-terminus. It can also cleave other RNA substrates such as 4.5S RNA. The protein component plays an auxiliary but essential role in vivo by binding to the 5'-leader sequence and broadening the substrate specificity of the ribozyme.</text>
</comment>
<accession>A0A1Y3Z478</accession>
<sequence length="139" mass="15848">MANTLHKVERLDKKKIIEKMFAGGSRSFSVFPLRVVYLPVEELEADASILISVSKRRFKRAVKRNRVKRQIREAYRVNKHELLNVLAEKQCRLAIAFIYLSDQLVESAVIEDRVKTALARIAEKMAAQDADAAVTPLKP</sequence>
<evidence type="ECO:0000256" key="5">
    <source>
        <dbReference type="ARBA" id="ARBA00022801"/>
    </source>
</evidence>
<dbReference type="Gene3D" id="3.30.230.10">
    <property type="match status" value="1"/>
</dbReference>
<evidence type="ECO:0000256" key="2">
    <source>
        <dbReference type="ARBA" id="ARBA00022694"/>
    </source>
</evidence>
<dbReference type="PROSITE" id="PS00648">
    <property type="entry name" value="RIBONUCLEASE_P"/>
    <property type="match status" value="1"/>
</dbReference>
<dbReference type="NCBIfam" id="NF002509">
    <property type="entry name" value="PRK01903.1-4"/>
    <property type="match status" value="1"/>
</dbReference>
<dbReference type="HAMAP" id="MF_00227">
    <property type="entry name" value="RNase_P"/>
    <property type="match status" value="1"/>
</dbReference>
<reference evidence="10" key="1">
    <citation type="submission" date="2017-04" db="EMBL/GenBank/DDBJ databases">
        <title>Function of individual gut microbiota members based on whole genome sequencing of pure cultures obtained from chicken caecum.</title>
        <authorList>
            <person name="Medvecky M."/>
            <person name="Cejkova D."/>
            <person name="Polansky O."/>
            <person name="Karasova D."/>
            <person name="Kubasova T."/>
            <person name="Cizek A."/>
            <person name="Rychlik I."/>
        </authorList>
    </citation>
    <scope>NUCLEOTIDE SEQUENCE [LARGE SCALE GENOMIC DNA]</scope>
    <source>
        <strain evidence="10">An43</strain>
    </source>
</reference>
<dbReference type="EC" id="3.1.26.5" evidence="7 8"/>
<comment type="subunit">
    <text evidence="7">Consists of a catalytic RNA component (M1 or rnpB) and a protein subunit.</text>
</comment>
<keyword evidence="2 7" id="KW-0819">tRNA processing</keyword>
<proteinExistence type="inferred from homology"/>
<evidence type="ECO:0000256" key="4">
    <source>
        <dbReference type="ARBA" id="ARBA00022759"/>
    </source>
</evidence>
<evidence type="ECO:0000313" key="9">
    <source>
        <dbReference type="EMBL" id="OUO02420.1"/>
    </source>
</evidence>
<evidence type="ECO:0000256" key="7">
    <source>
        <dbReference type="HAMAP-Rule" id="MF_00227"/>
    </source>
</evidence>
<organism evidence="9 10">
    <name type="scientific">Bacteroides clarus</name>
    <dbReference type="NCBI Taxonomy" id="626929"/>
    <lineage>
        <taxon>Bacteria</taxon>
        <taxon>Pseudomonadati</taxon>
        <taxon>Bacteroidota</taxon>
        <taxon>Bacteroidia</taxon>
        <taxon>Bacteroidales</taxon>
        <taxon>Bacteroidaceae</taxon>
        <taxon>Bacteroides</taxon>
    </lineage>
</organism>
<dbReference type="Pfam" id="PF00825">
    <property type="entry name" value="Ribonuclease_P"/>
    <property type="match status" value="1"/>
</dbReference>
<dbReference type="Proteomes" id="UP000195386">
    <property type="component" value="Unassembled WGS sequence"/>
</dbReference>
<dbReference type="NCBIfam" id="TIGR00188">
    <property type="entry name" value="rnpA"/>
    <property type="match status" value="1"/>
</dbReference>
<evidence type="ECO:0000256" key="8">
    <source>
        <dbReference type="NCBIfam" id="TIGR00188"/>
    </source>
</evidence>
<dbReference type="GO" id="GO:0000049">
    <property type="term" value="F:tRNA binding"/>
    <property type="evidence" value="ECO:0007669"/>
    <property type="project" value="UniProtKB-UniRule"/>
</dbReference>
<comment type="similarity">
    <text evidence="7">Belongs to the RnpA family.</text>
</comment>
<keyword evidence="4 7" id="KW-0255">Endonuclease</keyword>
<comment type="catalytic activity">
    <reaction evidence="7">
        <text>Endonucleolytic cleavage of RNA, removing 5'-extranucleotides from tRNA precursor.</text>
        <dbReference type="EC" id="3.1.26.5"/>
    </reaction>
</comment>
<evidence type="ECO:0000256" key="1">
    <source>
        <dbReference type="ARBA" id="ARBA00002663"/>
    </source>
</evidence>
<dbReference type="EMBL" id="NFII01000002">
    <property type="protein sequence ID" value="OUO02420.1"/>
    <property type="molecule type" value="Genomic_DNA"/>
</dbReference>
<evidence type="ECO:0000256" key="6">
    <source>
        <dbReference type="ARBA" id="ARBA00022884"/>
    </source>
</evidence>
<dbReference type="InterPro" id="IPR014721">
    <property type="entry name" value="Ribsml_uS5_D2-typ_fold_subgr"/>
</dbReference>
<dbReference type="RefSeq" id="WP_087425344.1">
    <property type="nucleotide sequence ID" value="NZ_CATZGC010000060.1"/>
</dbReference>
<keyword evidence="6 7" id="KW-0694">RNA-binding</keyword>